<feature type="domain" description="Histidine kinase/HSP90-like ATPase" evidence="2">
    <location>
        <begin position="13"/>
        <end position="100"/>
    </location>
</feature>
<accession>A0A4Q7J1R4</accession>
<evidence type="ECO:0000256" key="1">
    <source>
        <dbReference type="ARBA" id="ARBA00022527"/>
    </source>
</evidence>
<evidence type="ECO:0000313" key="4">
    <source>
        <dbReference type="Proteomes" id="UP000292003"/>
    </source>
</evidence>
<dbReference type="Pfam" id="PF13581">
    <property type="entry name" value="HATPase_c_2"/>
    <property type="match status" value="1"/>
</dbReference>
<dbReference type="Proteomes" id="UP000292003">
    <property type="component" value="Unassembled WGS sequence"/>
</dbReference>
<gene>
    <name evidence="3" type="ORF">EWH70_27925</name>
</gene>
<evidence type="ECO:0000259" key="2">
    <source>
        <dbReference type="Pfam" id="PF13581"/>
    </source>
</evidence>
<dbReference type="GO" id="GO:0004674">
    <property type="term" value="F:protein serine/threonine kinase activity"/>
    <property type="evidence" value="ECO:0007669"/>
    <property type="project" value="UniProtKB-KW"/>
</dbReference>
<dbReference type="CDD" id="cd16936">
    <property type="entry name" value="HATPase_RsbW-like"/>
    <property type="match status" value="1"/>
</dbReference>
<keyword evidence="4" id="KW-1185">Reference proteome</keyword>
<dbReference type="AlphaFoldDB" id="A0A4Q7J1R4"/>
<keyword evidence="1" id="KW-0723">Serine/threonine-protein kinase</keyword>
<dbReference type="InterPro" id="IPR050267">
    <property type="entry name" value="Anti-sigma-factor_SerPK"/>
</dbReference>
<protein>
    <submittedName>
        <fullName evidence="3">ATP-binding protein</fullName>
    </submittedName>
</protein>
<dbReference type="SUPFAM" id="SSF55874">
    <property type="entry name" value="ATPase domain of HSP90 chaperone/DNA topoisomerase II/histidine kinase"/>
    <property type="match status" value="1"/>
</dbReference>
<dbReference type="EMBL" id="SFCC01000016">
    <property type="protein sequence ID" value="RZQ60678.1"/>
    <property type="molecule type" value="Genomic_DNA"/>
</dbReference>
<proteinExistence type="predicted"/>
<evidence type="ECO:0000313" key="3">
    <source>
        <dbReference type="EMBL" id="RZQ60678.1"/>
    </source>
</evidence>
<organism evidence="3 4">
    <name type="scientific">Amycolatopsis suaedae</name>
    <dbReference type="NCBI Taxonomy" id="2510978"/>
    <lineage>
        <taxon>Bacteria</taxon>
        <taxon>Bacillati</taxon>
        <taxon>Actinomycetota</taxon>
        <taxon>Actinomycetes</taxon>
        <taxon>Pseudonocardiales</taxon>
        <taxon>Pseudonocardiaceae</taxon>
        <taxon>Amycolatopsis</taxon>
    </lineage>
</organism>
<dbReference type="OrthoDB" id="3476098at2"/>
<dbReference type="InterPro" id="IPR003594">
    <property type="entry name" value="HATPase_dom"/>
</dbReference>
<sequence length="128" mass="13701">MRCAALRLPEAETGLALARRFTRETLRGWRLDDVVPDAELAVSELVSNALCHAHGEPRLRLSLTGRGVLVEVDDNSPVRPVVRTGGGDGGWGLRMISRLSLGWGATPLPHGGKTVWCELPETAGPLSA</sequence>
<keyword evidence="1" id="KW-0808">Transferase</keyword>
<dbReference type="Gene3D" id="3.30.565.10">
    <property type="entry name" value="Histidine kinase-like ATPase, C-terminal domain"/>
    <property type="match status" value="1"/>
</dbReference>
<dbReference type="PANTHER" id="PTHR35526:SF3">
    <property type="entry name" value="ANTI-SIGMA-F FACTOR RSBW"/>
    <property type="match status" value="1"/>
</dbReference>
<comment type="caution">
    <text evidence="3">The sequence shown here is derived from an EMBL/GenBank/DDBJ whole genome shotgun (WGS) entry which is preliminary data.</text>
</comment>
<name>A0A4Q7J1R4_9PSEU</name>
<keyword evidence="3" id="KW-0067">ATP-binding</keyword>
<keyword evidence="3" id="KW-0547">Nucleotide-binding</keyword>
<dbReference type="InterPro" id="IPR036890">
    <property type="entry name" value="HATPase_C_sf"/>
</dbReference>
<keyword evidence="1" id="KW-0418">Kinase</keyword>
<dbReference type="GO" id="GO:0005524">
    <property type="term" value="F:ATP binding"/>
    <property type="evidence" value="ECO:0007669"/>
    <property type="project" value="UniProtKB-KW"/>
</dbReference>
<reference evidence="3 4" key="1">
    <citation type="submission" date="2019-02" db="EMBL/GenBank/DDBJ databases">
        <title>Draft genome sequence of Amycolatopsis sp. 8-3EHSu isolated from roots of Suaeda maritima.</title>
        <authorList>
            <person name="Duangmal K."/>
            <person name="Chantavorakit T."/>
        </authorList>
    </citation>
    <scope>NUCLEOTIDE SEQUENCE [LARGE SCALE GENOMIC DNA]</scope>
    <source>
        <strain evidence="3 4">8-3EHSu</strain>
    </source>
</reference>
<dbReference type="PANTHER" id="PTHR35526">
    <property type="entry name" value="ANTI-SIGMA-F FACTOR RSBW-RELATED"/>
    <property type="match status" value="1"/>
</dbReference>